<feature type="domain" description="Thiamine phosphate synthase/TenI" evidence="13">
    <location>
        <begin position="13"/>
        <end position="193"/>
    </location>
</feature>
<comment type="pathway">
    <text evidence="2 10 12">Cofactor biosynthesis; thiamine diphosphate biosynthesis; thiamine phosphate from 4-amino-2-methyl-5-diphosphomethylpyrimidine and 4-methyl-5-(2-phosphoethyl)-thiazole: step 1/1.</text>
</comment>
<dbReference type="Pfam" id="PF02581">
    <property type="entry name" value="TMP-TENI"/>
    <property type="match status" value="1"/>
</dbReference>
<dbReference type="Proteomes" id="UP000535589">
    <property type="component" value="Unassembled WGS sequence"/>
</dbReference>
<dbReference type="PANTHER" id="PTHR20857:SF23">
    <property type="entry name" value="THIAMINE BIOSYNTHETIC BIFUNCTIONAL ENZYME"/>
    <property type="match status" value="1"/>
</dbReference>
<name>A0A7X8TP23_9VIBR</name>
<evidence type="ECO:0000256" key="1">
    <source>
        <dbReference type="ARBA" id="ARBA00003814"/>
    </source>
</evidence>
<dbReference type="HAMAP" id="MF_00097">
    <property type="entry name" value="TMP_synthase"/>
    <property type="match status" value="1"/>
</dbReference>
<proteinExistence type="inferred from homology"/>
<dbReference type="EMBL" id="JABAIK010000003">
    <property type="protein sequence ID" value="NLS12047.1"/>
    <property type="molecule type" value="Genomic_DNA"/>
</dbReference>
<dbReference type="CDD" id="cd00564">
    <property type="entry name" value="TMP_TenI"/>
    <property type="match status" value="1"/>
</dbReference>
<evidence type="ECO:0000256" key="8">
    <source>
        <dbReference type="ARBA" id="ARBA00047851"/>
    </source>
</evidence>
<evidence type="ECO:0000256" key="11">
    <source>
        <dbReference type="RuleBase" id="RU003826"/>
    </source>
</evidence>
<comment type="catalytic activity">
    <reaction evidence="9 10 11">
        <text>2-[(2R,5Z)-2-carboxy-4-methylthiazol-5(2H)-ylidene]ethyl phosphate + 4-amino-2-methyl-5-(diphosphooxymethyl)pyrimidine + 2 H(+) = thiamine phosphate + CO2 + diphosphate</text>
        <dbReference type="Rhea" id="RHEA:47844"/>
        <dbReference type="ChEBI" id="CHEBI:15378"/>
        <dbReference type="ChEBI" id="CHEBI:16526"/>
        <dbReference type="ChEBI" id="CHEBI:33019"/>
        <dbReference type="ChEBI" id="CHEBI:37575"/>
        <dbReference type="ChEBI" id="CHEBI:57841"/>
        <dbReference type="ChEBI" id="CHEBI:62899"/>
        <dbReference type="EC" id="2.5.1.3"/>
    </reaction>
</comment>
<dbReference type="GO" id="GO:0005737">
    <property type="term" value="C:cytoplasm"/>
    <property type="evidence" value="ECO:0007669"/>
    <property type="project" value="TreeGrafter"/>
</dbReference>
<evidence type="ECO:0000256" key="4">
    <source>
        <dbReference type="ARBA" id="ARBA00022723"/>
    </source>
</evidence>
<feature type="binding site" evidence="10">
    <location>
        <position position="74"/>
    </location>
    <ligand>
        <name>4-amino-2-methyl-5-(diphosphooxymethyl)pyrimidine</name>
        <dbReference type="ChEBI" id="CHEBI:57841"/>
    </ligand>
</feature>
<protein>
    <recommendedName>
        <fullName evidence="10">Thiamine-phosphate synthase</fullName>
        <shortName evidence="10">TP synthase</shortName>
        <shortName evidence="10">TPS</shortName>
        <ecNumber evidence="10">2.5.1.3</ecNumber>
    </recommendedName>
    <alternativeName>
        <fullName evidence="10">Thiamine-phosphate pyrophosphorylase</fullName>
        <shortName evidence="10">TMP pyrophosphorylase</shortName>
        <shortName evidence="10">TMP-PPase</shortName>
    </alternativeName>
</protein>
<evidence type="ECO:0000256" key="6">
    <source>
        <dbReference type="ARBA" id="ARBA00022977"/>
    </source>
</evidence>
<dbReference type="RefSeq" id="WP_168835160.1">
    <property type="nucleotide sequence ID" value="NZ_JABAIK010000003.1"/>
</dbReference>
<dbReference type="GO" id="GO:0009228">
    <property type="term" value="P:thiamine biosynthetic process"/>
    <property type="evidence" value="ECO:0007669"/>
    <property type="project" value="UniProtKB-KW"/>
</dbReference>
<feature type="binding site" evidence="10">
    <location>
        <position position="75"/>
    </location>
    <ligand>
        <name>Mg(2+)</name>
        <dbReference type="ChEBI" id="CHEBI:18420"/>
    </ligand>
</feature>
<feature type="binding site" evidence="10">
    <location>
        <begin position="139"/>
        <end position="141"/>
    </location>
    <ligand>
        <name>2-[(2R,5Z)-2-carboxy-4-methylthiazol-5(2H)-ylidene]ethyl phosphate</name>
        <dbReference type="ChEBI" id="CHEBI:62899"/>
    </ligand>
</feature>
<evidence type="ECO:0000256" key="7">
    <source>
        <dbReference type="ARBA" id="ARBA00047334"/>
    </source>
</evidence>
<gene>
    <name evidence="10 14" type="primary">thiE</name>
    <name evidence="14" type="ORF">HGP28_03960</name>
</gene>
<organism evidence="14 15">
    <name type="scientific">Vibrio agarilyticus</name>
    <dbReference type="NCBI Taxonomy" id="2726741"/>
    <lineage>
        <taxon>Bacteria</taxon>
        <taxon>Pseudomonadati</taxon>
        <taxon>Pseudomonadota</taxon>
        <taxon>Gammaproteobacteria</taxon>
        <taxon>Vibrionales</taxon>
        <taxon>Vibrionaceae</taxon>
        <taxon>Vibrio</taxon>
    </lineage>
</organism>
<keyword evidence="15" id="KW-1185">Reference proteome</keyword>
<comment type="caution">
    <text evidence="14">The sequence shown here is derived from an EMBL/GenBank/DDBJ whole genome shotgun (WGS) entry which is preliminary data.</text>
</comment>
<dbReference type="GO" id="GO:0004789">
    <property type="term" value="F:thiamine-phosphate diphosphorylase activity"/>
    <property type="evidence" value="ECO:0007669"/>
    <property type="project" value="UniProtKB-UniRule"/>
</dbReference>
<dbReference type="GO" id="GO:0009229">
    <property type="term" value="P:thiamine diphosphate biosynthetic process"/>
    <property type="evidence" value="ECO:0007669"/>
    <property type="project" value="UniProtKB-UniRule"/>
</dbReference>
<evidence type="ECO:0000256" key="2">
    <source>
        <dbReference type="ARBA" id="ARBA00005165"/>
    </source>
</evidence>
<dbReference type="InterPro" id="IPR013785">
    <property type="entry name" value="Aldolase_TIM"/>
</dbReference>
<evidence type="ECO:0000256" key="12">
    <source>
        <dbReference type="RuleBase" id="RU004253"/>
    </source>
</evidence>
<comment type="cofactor">
    <cofactor evidence="10">
        <name>Mg(2+)</name>
        <dbReference type="ChEBI" id="CHEBI:18420"/>
    </cofactor>
    <text evidence="10">Binds 1 Mg(2+) ion per subunit.</text>
</comment>
<dbReference type="NCBIfam" id="TIGR00693">
    <property type="entry name" value="thiE"/>
    <property type="match status" value="1"/>
</dbReference>
<dbReference type="EC" id="2.5.1.3" evidence="10"/>
<comment type="similarity">
    <text evidence="10 11">Belongs to the thiamine-phosphate synthase family.</text>
</comment>
<dbReference type="InterPro" id="IPR036206">
    <property type="entry name" value="ThiamineP_synth_sf"/>
</dbReference>
<feature type="binding site" evidence="10">
    <location>
        <begin position="190"/>
        <end position="191"/>
    </location>
    <ligand>
        <name>2-[(2R,5Z)-2-carboxy-4-methylthiazol-5(2H)-ylidene]ethyl phosphate</name>
        <dbReference type="ChEBI" id="CHEBI:62899"/>
    </ligand>
</feature>
<comment type="function">
    <text evidence="1 10">Condenses 4-methyl-5-(beta-hydroxyethyl)thiazole monophosphate (THZ-P) and 2-methyl-4-amino-5-hydroxymethyl pyrimidine pyrophosphate (HMP-PP) to form thiamine monophosphate (TMP).</text>
</comment>
<evidence type="ECO:0000256" key="9">
    <source>
        <dbReference type="ARBA" id="ARBA00047883"/>
    </source>
</evidence>
<comment type="catalytic activity">
    <reaction evidence="7 10 11">
        <text>4-methyl-5-(2-phosphooxyethyl)-thiazole + 4-amino-2-methyl-5-(diphosphooxymethyl)pyrimidine + H(+) = thiamine phosphate + diphosphate</text>
        <dbReference type="Rhea" id="RHEA:22328"/>
        <dbReference type="ChEBI" id="CHEBI:15378"/>
        <dbReference type="ChEBI" id="CHEBI:33019"/>
        <dbReference type="ChEBI" id="CHEBI:37575"/>
        <dbReference type="ChEBI" id="CHEBI:57841"/>
        <dbReference type="ChEBI" id="CHEBI:58296"/>
        <dbReference type="EC" id="2.5.1.3"/>
    </reaction>
</comment>
<evidence type="ECO:0000259" key="13">
    <source>
        <dbReference type="Pfam" id="PF02581"/>
    </source>
</evidence>
<dbReference type="InterPro" id="IPR034291">
    <property type="entry name" value="TMP_synthase"/>
</dbReference>
<feature type="binding site" evidence="10">
    <location>
        <begin position="42"/>
        <end position="46"/>
    </location>
    <ligand>
        <name>4-amino-2-methyl-5-(diphosphooxymethyl)pyrimidine</name>
        <dbReference type="ChEBI" id="CHEBI:57841"/>
    </ligand>
</feature>
<accession>A0A7X8TP23</accession>
<evidence type="ECO:0000313" key="14">
    <source>
        <dbReference type="EMBL" id="NLS12047.1"/>
    </source>
</evidence>
<dbReference type="InterPro" id="IPR022998">
    <property type="entry name" value="ThiamineP_synth_TenI"/>
</dbReference>
<sequence>MSHLNHAPNPYLLYLVTDDKQDLDTLVNVVRQAVAGGVTMVQVREKHGDVREFMARAFAVKKALEGTHVPLIINDRVDVALAVDADGVHLGQTDMPAAVARQLIGNEKLLGLSIENHQQLQECANLPIDYIGLSAIYPTATKTDTQTYWGLNGLRYALDHCTLPIVAIGGIDSSNVPSICETGVDGLAIVSAISHAKDPQKAAHDLRQLIAQHHGKR</sequence>
<dbReference type="UniPathway" id="UPA00060">
    <property type="reaction ID" value="UER00141"/>
</dbReference>
<feature type="binding site" evidence="10">
    <location>
        <position position="113"/>
    </location>
    <ligand>
        <name>4-amino-2-methyl-5-(diphosphooxymethyl)pyrimidine</name>
        <dbReference type="ChEBI" id="CHEBI:57841"/>
    </ligand>
</feature>
<dbReference type="SUPFAM" id="SSF51391">
    <property type="entry name" value="Thiamin phosphate synthase"/>
    <property type="match status" value="1"/>
</dbReference>
<dbReference type="Gene3D" id="3.20.20.70">
    <property type="entry name" value="Aldolase class I"/>
    <property type="match status" value="1"/>
</dbReference>
<reference evidence="14 15" key="1">
    <citation type="submission" date="2020-04" db="EMBL/GenBank/DDBJ databases">
        <title>Vibrio sp. SM6, a novel species isolated from seawater.</title>
        <authorList>
            <person name="Wang X."/>
        </authorList>
    </citation>
    <scope>NUCLEOTIDE SEQUENCE [LARGE SCALE GENOMIC DNA]</scope>
    <source>
        <strain evidence="14 15">SM6</strain>
    </source>
</reference>
<evidence type="ECO:0000313" key="15">
    <source>
        <dbReference type="Proteomes" id="UP000535589"/>
    </source>
</evidence>
<feature type="binding site" evidence="10">
    <location>
        <position position="142"/>
    </location>
    <ligand>
        <name>4-amino-2-methyl-5-(diphosphooxymethyl)pyrimidine</name>
        <dbReference type="ChEBI" id="CHEBI:57841"/>
    </ligand>
</feature>
<feature type="binding site" evidence="10">
    <location>
        <position position="94"/>
    </location>
    <ligand>
        <name>Mg(2+)</name>
        <dbReference type="ChEBI" id="CHEBI:18420"/>
    </ligand>
</feature>
<keyword evidence="3 10" id="KW-0808">Transferase</keyword>
<dbReference type="AlphaFoldDB" id="A0A7X8TP23"/>
<dbReference type="PANTHER" id="PTHR20857">
    <property type="entry name" value="THIAMINE-PHOSPHATE PYROPHOSPHORYLASE"/>
    <property type="match status" value="1"/>
</dbReference>
<keyword evidence="4 10" id="KW-0479">Metal-binding</keyword>
<comment type="catalytic activity">
    <reaction evidence="8 10 11">
        <text>2-(2-carboxy-4-methylthiazol-5-yl)ethyl phosphate + 4-amino-2-methyl-5-(diphosphooxymethyl)pyrimidine + 2 H(+) = thiamine phosphate + CO2 + diphosphate</text>
        <dbReference type="Rhea" id="RHEA:47848"/>
        <dbReference type="ChEBI" id="CHEBI:15378"/>
        <dbReference type="ChEBI" id="CHEBI:16526"/>
        <dbReference type="ChEBI" id="CHEBI:33019"/>
        <dbReference type="ChEBI" id="CHEBI:37575"/>
        <dbReference type="ChEBI" id="CHEBI:57841"/>
        <dbReference type="ChEBI" id="CHEBI:62890"/>
        <dbReference type="EC" id="2.5.1.3"/>
    </reaction>
</comment>
<dbReference type="FunFam" id="3.20.20.70:FF:000096">
    <property type="entry name" value="Thiamine-phosphate synthase"/>
    <property type="match status" value="1"/>
</dbReference>
<keyword evidence="5 10" id="KW-0460">Magnesium</keyword>
<dbReference type="GO" id="GO:0000287">
    <property type="term" value="F:magnesium ion binding"/>
    <property type="evidence" value="ECO:0007669"/>
    <property type="project" value="UniProtKB-UniRule"/>
</dbReference>
<evidence type="ECO:0000256" key="10">
    <source>
        <dbReference type="HAMAP-Rule" id="MF_00097"/>
    </source>
</evidence>
<keyword evidence="6 10" id="KW-0784">Thiamine biosynthesis</keyword>
<evidence type="ECO:0000256" key="3">
    <source>
        <dbReference type="ARBA" id="ARBA00022679"/>
    </source>
</evidence>
<feature type="binding site" evidence="10">
    <location>
        <position position="170"/>
    </location>
    <ligand>
        <name>2-[(2R,5Z)-2-carboxy-4-methylthiazol-5(2H)-ylidene]ethyl phosphate</name>
        <dbReference type="ChEBI" id="CHEBI:62899"/>
    </ligand>
</feature>
<evidence type="ECO:0000256" key="5">
    <source>
        <dbReference type="ARBA" id="ARBA00022842"/>
    </source>
</evidence>